<comment type="caution">
    <text evidence="2">The sequence shown here is derived from an EMBL/GenBank/DDBJ whole genome shotgun (WGS) entry which is preliminary data.</text>
</comment>
<feature type="transmembrane region" description="Helical" evidence="1">
    <location>
        <begin position="15"/>
        <end position="34"/>
    </location>
</feature>
<keyword evidence="1" id="KW-1133">Transmembrane helix</keyword>
<proteinExistence type="predicted"/>
<evidence type="ECO:0000256" key="1">
    <source>
        <dbReference type="SAM" id="Phobius"/>
    </source>
</evidence>
<dbReference type="EMBL" id="JOJR01000030">
    <property type="protein sequence ID" value="RCN49696.1"/>
    <property type="molecule type" value="Genomic_DNA"/>
</dbReference>
<dbReference type="Proteomes" id="UP000252519">
    <property type="component" value="Unassembled WGS sequence"/>
</dbReference>
<gene>
    <name evidence="2" type="ORF">ANCCAN_04152</name>
</gene>
<evidence type="ECO:0000313" key="2">
    <source>
        <dbReference type="EMBL" id="RCN49696.1"/>
    </source>
</evidence>
<reference evidence="2 3" key="1">
    <citation type="submission" date="2014-10" db="EMBL/GenBank/DDBJ databases">
        <title>Draft genome of the hookworm Ancylostoma caninum.</title>
        <authorList>
            <person name="Mitreva M."/>
        </authorList>
    </citation>
    <scope>NUCLEOTIDE SEQUENCE [LARGE SCALE GENOMIC DNA]</scope>
    <source>
        <strain evidence="2 3">Baltimore</strain>
    </source>
</reference>
<keyword evidence="1" id="KW-0812">Transmembrane</keyword>
<name>A0A368GZB8_ANCCA</name>
<sequence length="74" mass="8499">MVQESIRGPVLASEAITNLSFALYLQFLWFLHFIGNDLHKEGTSFRYAVVLDSAGRIKHQPFDPFSSLFFEISF</sequence>
<protein>
    <submittedName>
        <fullName evidence="2">Uncharacterized protein</fullName>
    </submittedName>
</protein>
<keyword evidence="1" id="KW-0472">Membrane</keyword>
<accession>A0A368GZB8</accession>
<organism evidence="2 3">
    <name type="scientific">Ancylostoma caninum</name>
    <name type="common">Dog hookworm</name>
    <dbReference type="NCBI Taxonomy" id="29170"/>
    <lineage>
        <taxon>Eukaryota</taxon>
        <taxon>Metazoa</taxon>
        <taxon>Ecdysozoa</taxon>
        <taxon>Nematoda</taxon>
        <taxon>Chromadorea</taxon>
        <taxon>Rhabditida</taxon>
        <taxon>Rhabditina</taxon>
        <taxon>Rhabditomorpha</taxon>
        <taxon>Strongyloidea</taxon>
        <taxon>Ancylostomatidae</taxon>
        <taxon>Ancylostomatinae</taxon>
        <taxon>Ancylostoma</taxon>
    </lineage>
</organism>
<dbReference type="AlphaFoldDB" id="A0A368GZB8"/>
<evidence type="ECO:0000313" key="3">
    <source>
        <dbReference type="Proteomes" id="UP000252519"/>
    </source>
</evidence>
<keyword evidence="3" id="KW-1185">Reference proteome</keyword>